<sequence>MDNRHGGGVRPVGLFPTAQDRGIAGFQAQGGNVNGDVWARFINYANHAQRDATTLQTQTAVQQPTVNHLPDRVGEITHLAYIVSTRFQTRWRQGQAVEHRIAQAVGSRLLNILYVCAEDAFGLRFQLISNGFQYAIFFATGEQRQLI</sequence>
<gene>
    <name evidence="1" type="ORF">SDC9_203442</name>
</gene>
<dbReference type="AlphaFoldDB" id="A0A645IWH3"/>
<comment type="caution">
    <text evidence="1">The sequence shown here is derived from an EMBL/GenBank/DDBJ whole genome shotgun (WGS) entry which is preliminary data.</text>
</comment>
<proteinExistence type="predicted"/>
<name>A0A645IWH3_9ZZZZ</name>
<accession>A0A645IWH3</accession>
<protein>
    <submittedName>
        <fullName evidence="1">Uncharacterized protein</fullName>
    </submittedName>
</protein>
<reference evidence="1" key="1">
    <citation type="submission" date="2019-08" db="EMBL/GenBank/DDBJ databases">
        <authorList>
            <person name="Kucharzyk K."/>
            <person name="Murdoch R.W."/>
            <person name="Higgins S."/>
            <person name="Loffler F."/>
        </authorList>
    </citation>
    <scope>NUCLEOTIDE SEQUENCE</scope>
</reference>
<evidence type="ECO:0000313" key="1">
    <source>
        <dbReference type="EMBL" id="MPN55758.1"/>
    </source>
</evidence>
<organism evidence="1">
    <name type="scientific">bioreactor metagenome</name>
    <dbReference type="NCBI Taxonomy" id="1076179"/>
    <lineage>
        <taxon>unclassified sequences</taxon>
        <taxon>metagenomes</taxon>
        <taxon>ecological metagenomes</taxon>
    </lineage>
</organism>
<dbReference type="EMBL" id="VSSQ01125343">
    <property type="protein sequence ID" value="MPN55758.1"/>
    <property type="molecule type" value="Genomic_DNA"/>
</dbReference>